<organism evidence="1 2">
    <name type="scientific">Hirundo rustica rustica</name>
    <dbReference type="NCBI Taxonomy" id="333673"/>
    <lineage>
        <taxon>Eukaryota</taxon>
        <taxon>Metazoa</taxon>
        <taxon>Chordata</taxon>
        <taxon>Craniata</taxon>
        <taxon>Vertebrata</taxon>
        <taxon>Euteleostomi</taxon>
        <taxon>Archelosauria</taxon>
        <taxon>Archosauria</taxon>
        <taxon>Dinosauria</taxon>
        <taxon>Saurischia</taxon>
        <taxon>Theropoda</taxon>
        <taxon>Coelurosauria</taxon>
        <taxon>Aves</taxon>
        <taxon>Neognathae</taxon>
        <taxon>Neoaves</taxon>
        <taxon>Telluraves</taxon>
        <taxon>Australaves</taxon>
        <taxon>Passeriformes</taxon>
        <taxon>Sylvioidea</taxon>
        <taxon>Hirundinidae</taxon>
        <taxon>Hirundo</taxon>
    </lineage>
</organism>
<sequence length="98" mass="10639">MLSLKGITNLSLGQQHVHLQSHQRLALLDMVEASSSFSQKLPLWLPPAIKNQAVSNQHTIVVPVAEEDIHCQGIIADEDTITDPMENADAMADVSVDA</sequence>
<dbReference type="EMBL" id="QRBI01000142">
    <property type="protein sequence ID" value="RMC00745.1"/>
    <property type="molecule type" value="Genomic_DNA"/>
</dbReference>
<keyword evidence="2" id="KW-1185">Reference proteome</keyword>
<evidence type="ECO:0000313" key="2">
    <source>
        <dbReference type="Proteomes" id="UP000269221"/>
    </source>
</evidence>
<proteinExistence type="predicted"/>
<comment type="caution">
    <text evidence="1">The sequence shown here is derived from an EMBL/GenBank/DDBJ whole genome shotgun (WGS) entry which is preliminary data.</text>
</comment>
<dbReference type="Proteomes" id="UP000269221">
    <property type="component" value="Unassembled WGS sequence"/>
</dbReference>
<gene>
    <name evidence="1" type="ORF">DUI87_22428</name>
</gene>
<protein>
    <submittedName>
        <fullName evidence="1">Uncharacterized protein</fullName>
    </submittedName>
</protein>
<evidence type="ECO:0000313" key="1">
    <source>
        <dbReference type="EMBL" id="RMC00745.1"/>
    </source>
</evidence>
<name>A0A3M0JJ92_HIRRU</name>
<accession>A0A3M0JJ92</accession>
<reference evidence="1 2" key="1">
    <citation type="submission" date="2018-07" db="EMBL/GenBank/DDBJ databases">
        <title>A high quality draft genome assembly of the barn swallow (H. rustica rustica).</title>
        <authorList>
            <person name="Formenti G."/>
            <person name="Chiara M."/>
            <person name="Poveda L."/>
            <person name="Francoijs K.-J."/>
            <person name="Bonisoli-Alquati A."/>
            <person name="Canova L."/>
            <person name="Gianfranceschi L."/>
            <person name="Horner D.S."/>
            <person name="Saino N."/>
        </authorList>
    </citation>
    <scope>NUCLEOTIDE SEQUENCE [LARGE SCALE GENOMIC DNA]</scope>
    <source>
        <strain evidence="1">Chelidonia</strain>
        <tissue evidence="1">Blood</tissue>
    </source>
</reference>
<dbReference type="AlphaFoldDB" id="A0A3M0JJ92"/>